<dbReference type="EMBL" id="MN740292">
    <property type="protein sequence ID" value="QHT98486.1"/>
    <property type="molecule type" value="Genomic_DNA"/>
</dbReference>
<accession>A0A6C0J1F1</accession>
<organism evidence="2">
    <name type="scientific">viral metagenome</name>
    <dbReference type="NCBI Taxonomy" id="1070528"/>
    <lineage>
        <taxon>unclassified sequences</taxon>
        <taxon>metagenomes</taxon>
        <taxon>organismal metagenomes</taxon>
    </lineage>
</organism>
<sequence>MKLPEVLFVKHCPNLAPERKTFLEPYLKDRVPIKDVRWFEDYNHDHPFVEWLNVTHELPYGMKLTSNLVKTLMMYQQMIDENIESALFMDDDVVFHKDWLEYFESISDDINSIGFLNMGVSFMYNFKPQMGKVYSIPNNGGCECSWVTLDFAKYFMKNLNMKHALDIIWYGVLHSLGHPLLYLPVCHQTSTIKNSSTLEHETRSCGNWIEYVKGYKDSEKVQLNELLIKFEESRERKKKLEDKFFEIYGKHVDIKSVKYINGDTRDHSLNILDF</sequence>
<dbReference type="Pfam" id="PF01755">
    <property type="entry name" value="Glyco_transf_25"/>
    <property type="match status" value="1"/>
</dbReference>
<dbReference type="AlphaFoldDB" id="A0A6C0J1F1"/>
<evidence type="ECO:0000259" key="1">
    <source>
        <dbReference type="Pfam" id="PF01755"/>
    </source>
</evidence>
<feature type="domain" description="Glycosyl transferase family 25" evidence="1">
    <location>
        <begin position="73"/>
        <end position="133"/>
    </location>
</feature>
<evidence type="ECO:0000313" key="2">
    <source>
        <dbReference type="EMBL" id="QHT98486.1"/>
    </source>
</evidence>
<dbReference type="InterPro" id="IPR002654">
    <property type="entry name" value="Glyco_trans_25"/>
</dbReference>
<proteinExistence type="predicted"/>
<protein>
    <recommendedName>
        <fullName evidence="1">Glycosyl transferase family 25 domain-containing protein</fullName>
    </recommendedName>
</protein>
<name>A0A6C0J1F1_9ZZZZ</name>
<reference evidence="2" key="1">
    <citation type="journal article" date="2020" name="Nature">
        <title>Giant virus diversity and host interactions through global metagenomics.</title>
        <authorList>
            <person name="Schulz F."/>
            <person name="Roux S."/>
            <person name="Paez-Espino D."/>
            <person name="Jungbluth S."/>
            <person name="Walsh D.A."/>
            <person name="Denef V.J."/>
            <person name="McMahon K.D."/>
            <person name="Konstantinidis K.T."/>
            <person name="Eloe-Fadrosh E.A."/>
            <person name="Kyrpides N.C."/>
            <person name="Woyke T."/>
        </authorList>
    </citation>
    <scope>NUCLEOTIDE SEQUENCE</scope>
    <source>
        <strain evidence="2">GVMAG-M-3300025652-16</strain>
    </source>
</reference>